<dbReference type="Pfam" id="PF11380">
    <property type="entry name" value="Stealth_CR2"/>
    <property type="match status" value="1"/>
</dbReference>
<reference evidence="10" key="1">
    <citation type="journal article" date="2019" name="Int. J. Syst. Evol. Microbiol.">
        <title>The Global Catalogue of Microorganisms (GCM) 10K type strain sequencing project: providing services to taxonomists for standard genome sequencing and annotation.</title>
        <authorList>
            <consortium name="The Broad Institute Genomics Platform"/>
            <consortium name="The Broad Institute Genome Sequencing Center for Infectious Disease"/>
            <person name="Wu L."/>
            <person name="Ma J."/>
        </authorList>
    </citation>
    <scope>NUCLEOTIDE SEQUENCE [LARGE SCALE GENOMIC DNA]</scope>
    <source>
        <strain evidence="10">JCM 18459</strain>
    </source>
</reference>
<dbReference type="Pfam" id="PF13692">
    <property type="entry name" value="Glyco_trans_1_4"/>
    <property type="match status" value="1"/>
</dbReference>
<keyword evidence="3" id="KW-0270">Exopolysaccharide synthesis</keyword>
<protein>
    <recommendedName>
        <fullName evidence="11">Glycosyltransferase</fullName>
    </recommendedName>
</protein>
<sequence length="911" mass="98133">MRIGFLVFDVDEPTGVARSTVTQAGTLAADHEVVLVSVVSTADRPHFTPDPRVELRRLVDLRDPARPAHGDLGERVAAGLHARASALVPPQWEPGYTGLCDVALEATLPTLPVDVLVTTTPGLLAAAVALTAERVVVAHQEHRSSSDHGGGLEPLLAHAPRADLVSLPTEAMQAWLQERLGELCPPTVVMPNPLPQVYTPRSTLAEPLIVAAGRLVPEKQVPRLVEAFGLVADRLPGWRLRVLGAGPQRPEVQRQARRYGLYDRVETPGLVDDMPAQWARASIAALASRSEGLPIVLQEAMAAGVPAVCLDSPTGPRELVEHEVNGLLVAPQSTAGLASALLRLAEDDALRHRLGRGALQTARQWDAAVLAERWTGVLADARARRRGAGGLEARALAPPPRPADDPTDGLDPVGPTPEQARTAALAWAVDAARAATDHWLVVPAHERTHPTVVVPMDARDGVLQALAREGCPPWLSLRDPGESGWPERRGRVAELATSLRRGRTSVVALEPWPAVRGLTTLAGQRCGVEVEFWESGPDGSMVAPRRNPYTTRLPGDRAGLDAIGVVDAEVDGVAVRSLPLLVAPTVAECRFEVDAVYTWVDGRDPAWEAARAARLAALDPTGASTAHTRESSGRARYLDRGELRYSLRGLHLFAPWIRRIHLVTAGQVPAWLDADHPRLNLVDHADLLPPEALPTFSSHAIETALHRIPGLTEHFVYLNDDFLLGRPLRPEALFSSSGLTSVFPARLAVGLDDDGGPEPAPFAKAALNNRRLLREAFGAVTTATLAHAPYAHRVSVLQEVEARFGEALAATARTPFRGDDDVATLSSLAQHYGLLTGTAYLADLADHPLTYLNLSSADLDRQLARALHRDQDFLCVGDHHDQGMRQERLDALLAAFFEAYLPVAAPWEREA</sequence>
<evidence type="ECO:0000259" key="7">
    <source>
        <dbReference type="Pfam" id="PF17102"/>
    </source>
</evidence>
<dbReference type="PANTHER" id="PTHR24045">
    <property type="match status" value="1"/>
</dbReference>
<dbReference type="InterPro" id="IPR021520">
    <property type="entry name" value="Stealth_CR2"/>
</dbReference>
<accession>A0ABP9PXJ8</accession>
<feature type="domain" description="Stealth protein CR4 conserved region 4" evidence="8">
    <location>
        <begin position="868"/>
        <end position="910"/>
    </location>
</feature>
<dbReference type="Proteomes" id="UP001500221">
    <property type="component" value="Unassembled WGS sequence"/>
</dbReference>
<evidence type="ECO:0000256" key="4">
    <source>
        <dbReference type="SAM" id="MobiDB-lite"/>
    </source>
</evidence>
<dbReference type="InterPro" id="IPR031356">
    <property type="entry name" value="Stealth_CR4"/>
</dbReference>
<evidence type="ECO:0000259" key="5">
    <source>
        <dbReference type="Pfam" id="PF11380"/>
    </source>
</evidence>
<dbReference type="Gene3D" id="3.40.50.2000">
    <property type="entry name" value="Glycogen Phosphorylase B"/>
    <property type="match status" value="2"/>
</dbReference>
<organism evidence="9 10">
    <name type="scientific">Nocardioides marinquilinus</name>
    <dbReference type="NCBI Taxonomy" id="1210400"/>
    <lineage>
        <taxon>Bacteria</taxon>
        <taxon>Bacillati</taxon>
        <taxon>Actinomycetota</taxon>
        <taxon>Actinomycetes</taxon>
        <taxon>Propionibacteriales</taxon>
        <taxon>Nocardioidaceae</taxon>
        <taxon>Nocardioides</taxon>
    </lineage>
</organism>
<evidence type="ECO:0008006" key="11">
    <source>
        <dbReference type="Google" id="ProtNLM"/>
    </source>
</evidence>
<feature type="domain" description="Stealth protein CR1 conserved region 1" evidence="6">
    <location>
        <begin position="591"/>
        <end position="618"/>
    </location>
</feature>
<dbReference type="Pfam" id="PF17102">
    <property type="entry name" value="Stealth_CR3"/>
    <property type="match status" value="1"/>
</dbReference>
<evidence type="ECO:0000256" key="2">
    <source>
        <dbReference type="ARBA" id="ARBA00022679"/>
    </source>
</evidence>
<keyword evidence="10" id="KW-1185">Reference proteome</keyword>
<feature type="region of interest" description="Disordered" evidence="4">
    <location>
        <begin position="390"/>
        <end position="420"/>
    </location>
</feature>
<gene>
    <name evidence="9" type="ORF">GCM10023340_36210</name>
</gene>
<dbReference type="InterPro" id="IPR031357">
    <property type="entry name" value="Stealth_CR3"/>
</dbReference>
<feature type="domain" description="Stealth protein CR3 conserved region 3" evidence="7">
    <location>
        <begin position="786"/>
        <end position="832"/>
    </location>
</feature>
<proteinExistence type="inferred from homology"/>
<comment type="caution">
    <text evidence="9">The sequence shown here is derived from an EMBL/GenBank/DDBJ whole genome shotgun (WGS) entry which is preliminary data.</text>
</comment>
<dbReference type="PANTHER" id="PTHR24045:SF0">
    <property type="entry name" value="N-ACETYLGLUCOSAMINE-1-PHOSPHOTRANSFERASE SUBUNITS ALPHA_BETA"/>
    <property type="match status" value="1"/>
</dbReference>
<dbReference type="RefSeq" id="WP_345461931.1">
    <property type="nucleotide sequence ID" value="NZ_BAABKG010000005.1"/>
</dbReference>
<keyword evidence="2" id="KW-0808">Transferase</keyword>
<evidence type="ECO:0000259" key="8">
    <source>
        <dbReference type="Pfam" id="PF17103"/>
    </source>
</evidence>
<dbReference type="SUPFAM" id="SSF53756">
    <property type="entry name" value="UDP-Glycosyltransferase/glycogen phosphorylase"/>
    <property type="match status" value="1"/>
</dbReference>
<feature type="domain" description="Stealth protein CR2 conserved region 2" evidence="5">
    <location>
        <begin position="636"/>
        <end position="739"/>
    </location>
</feature>
<comment type="similarity">
    <text evidence="1">Belongs to the stealth family.</text>
</comment>
<evidence type="ECO:0000256" key="1">
    <source>
        <dbReference type="ARBA" id="ARBA00007583"/>
    </source>
</evidence>
<dbReference type="EMBL" id="BAABKG010000005">
    <property type="protein sequence ID" value="GAA5153731.1"/>
    <property type="molecule type" value="Genomic_DNA"/>
</dbReference>
<name>A0ABP9PXJ8_9ACTN</name>
<dbReference type="Pfam" id="PF17101">
    <property type="entry name" value="Stealth_CR1"/>
    <property type="match status" value="1"/>
</dbReference>
<dbReference type="Pfam" id="PF17103">
    <property type="entry name" value="Stealth_CR4"/>
    <property type="match status" value="1"/>
</dbReference>
<dbReference type="InterPro" id="IPR047141">
    <property type="entry name" value="Stealth"/>
</dbReference>
<dbReference type="InterPro" id="IPR031358">
    <property type="entry name" value="Stealth_CR1"/>
</dbReference>
<evidence type="ECO:0000313" key="10">
    <source>
        <dbReference type="Proteomes" id="UP001500221"/>
    </source>
</evidence>
<evidence type="ECO:0000259" key="6">
    <source>
        <dbReference type="Pfam" id="PF17101"/>
    </source>
</evidence>
<evidence type="ECO:0000256" key="3">
    <source>
        <dbReference type="ARBA" id="ARBA00023169"/>
    </source>
</evidence>
<evidence type="ECO:0000313" key="9">
    <source>
        <dbReference type="EMBL" id="GAA5153731.1"/>
    </source>
</evidence>